<proteinExistence type="predicted"/>
<protein>
    <submittedName>
        <fullName evidence="2">Uncharacterized protein</fullName>
    </submittedName>
</protein>
<keyword evidence="1" id="KW-0472">Membrane</keyword>
<evidence type="ECO:0000313" key="2">
    <source>
        <dbReference type="EMBL" id="GGH93066.1"/>
    </source>
</evidence>
<comment type="caution">
    <text evidence="2">The sequence shown here is derived from an EMBL/GenBank/DDBJ whole genome shotgun (WGS) entry which is preliminary data.</text>
</comment>
<dbReference type="RefSeq" id="WP_155136655.1">
    <property type="nucleotide sequence ID" value="NZ_BMGZ01000001.1"/>
</dbReference>
<feature type="transmembrane region" description="Helical" evidence="1">
    <location>
        <begin position="106"/>
        <end position="128"/>
    </location>
</feature>
<evidence type="ECO:0000313" key="5">
    <source>
        <dbReference type="Proteomes" id="UP000818603"/>
    </source>
</evidence>
<keyword evidence="1" id="KW-0812">Transmembrane</keyword>
<evidence type="ECO:0000313" key="3">
    <source>
        <dbReference type="EMBL" id="NHK26676.1"/>
    </source>
</evidence>
<reference evidence="2" key="1">
    <citation type="journal article" date="2014" name="Int. J. Syst. Evol. Microbiol.">
        <title>Complete genome sequence of Corynebacterium casei LMG S-19264T (=DSM 44701T), isolated from a smear-ripened cheese.</title>
        <authorList>
            <consortium name="US DOE Joint Genome Institute (JGI-PGF)"/>
            <person name="Walter F."/>
            <person name="Albersmeier A."/>
            <person name="Kalinowski J."/>
            <person name="Ruckert C."/>
        </authorList>
    </citation>
    <scope>NUCLEOTIDE SEQUENCE</scope>
    <source>
        <strain evidence="2">CGMCC 1.14984</strain>
    </source>
</reference>
<dbReference type="EMBL" id="BMGZ01000001">
    <property type="protein sequence ID" value="GGH93066.1"/>
    <property type="molecule type" value="Genomic_DNA"/>
</dbReference>
<reference evidence="3 5" key="2">
    <citation type="submission" date="2020-02" db="EMBL/GenBank/DDBJ databases">
        <title>Genome sequence of Parvularcula flava strain NH6-79.</title>
        <authorList>
            <person name="Abdul Karim M.H."/>
            <person name="Lam M.Q."/>
            <person name="Chen S.J."/>
            <person name="Yahya A."/>
            <person name="Shahir S."/>
            <person name="Shamsir M.S."/>
            <person name="Chong C.S."/>
        </authorList>
    </citation>
    <scope>NUCLEOTIDE SEQUENCE [LARGE SCALE GENOMIC DNA]</scope>
    <source>
        <strain evidence="3 5">NH6-79</strain>
    </source>
</reference>
<dbReference type="Proteomes" id="UP000818603">
    <property type="component" value="Unassembled WGS sequence"/>
</dbReference>
<dbReference type="Proteomes" id="UP000621856">
    <property type="component" value="Unassembled WGS sequence"/>
</dbReference>
<dbReference type="EMBL" id="VCJR02000001">
    <property type="protein sequence ID" value="NHK26676.1"/>
    <property type="molecule type" value="Genomic_DNA"/>
</dbReference>
<evidence type="ECO:0000256" key="1">
    <source>
        <dbReference type="SAM" id="Phobius"/>
    </source>
</evidence>
<keyword evidence="5" id="KW-1185">Reference proteome</keyword>
<dbReference type="AlphaFoldDB" id="A0A8J3A0E5"/>
<organism evidence="2 4">
    <name type="scientific">Aquisalinus luteolus</name>
    <dbReference type="NCBI Taxonomy" id="1566827"/>
    <lineage>
        <taxon>Bacteria</taxon>
        <taxon>Pseudomonadati</taxon>
        <taxon>Pseudomonadota</taxon>
        <taxon>Alphaproteobacteria</taxon>
        <taxon>Parvularculales</taxon>
        <taxon>Parvularculaceae</taxon>
        <taxon>Aquisalinus</taxon>
    </lineage>
</organism>
<feature type="transmembrane region" description="Helical" evidence="1">
    <location>
        <begin position="12"/>
        <end position="34"/>
    </location>
</feature>
<evidence type="ECO:0000313" key="4">
    <source>
        <dbReference type="Proteomes" id="UP000621856"/>
    </source>
</evidence>
<name>A0A8J3A0E5_9PROT</name>
<accession>A0A8J3A0E5</accession>
<sequence>MFTGDRRKQDRNSLAFWTLALIGLAVILAIAVHFQPPSESVSGLDTPSHQKTSYATAYASQYAQQEAAAATNEAEAQQIKSTTNPKAYGVKPLTLAERDLLAQERMAYWTIWIAGFTGFGLVLLFLTLSETRDLTRITQDIGEAQTEAYLSETGFRFQLDHKDRLGGGLFIYLAQTWMNTGSTPAYSVRIQYDFILFIDDNVIKSQHCKWPPDHTRSGSLITQSIDPKASASITIGDPALNYLRHIDEILPGKARVEIIVTGGYDTAFHRRIMFQKRYIAHVESVSTNPDTGKQDIKLKVEQVDN</sequence>
<gene>
    <name evidence="3" type="ORF">FF098_001985</name>
    <name evidence="2" type="ORF">GCM10011355_04030</name>
</gene>
<keyword evidence="1" id="KW-1133">Transmembrane helix</keyword>
<reference evidence="2" key="3">
    <citation type="submission" date="2020-09" db="EMBL/GenBank/DDBJ databases">
        <authorList>
            <person name="Sun Q."/>
            <person name="Zhou Y."/>
        </authorList>
    </citation>
    <scope>NUCLEOTIDE SEQUENCE</scope>
    <source>
        <strain evidence="2">CGMCC 1.14984</strain>
    </source>
</reference>